<protein>
    <submittedName>
        <fullName evidence="3">Uncharacterized protein</fullName>
    </submittedName>
</protein>
<gene>
    <name evidence="3" type="ORF">BINO364_LOCUS12633</name>
</gene>
<keyword evidence="1" id="KW-0175">Coiled coil</keyword>
<name>A0A8J9UW91_9NEOP</name>
<reference evidence="3" key="1">
    <citation type="submission" date="2021-12" db="EMBL/GenBank/DDBJ databases">
        <authorList>
            <person name="Martin H S."/>
        </authorList>
    </citation>
    <scope>NUCLEOTIDE SEQUENCE</scope>
</reference>
<evidence type="ECO:0000313" key="4">
    <source>
        <dbReference type="Proteomes" id="UP000838878"/>
    </source>
</evidence>
<keyword evidence="4" id="KW-1185">Reference proteome</keyword>
<accession>A0A8J9UW91</accession>
<dbReference type="OrthoDB" id="7468703at2759"/>
<feature type="compositionally biased region" description="Polar residues" evidence="2">
    <location>
        <begin position="28"/>
        <end position="45"/>
    </location>
</feature>
<evidence type="ECO:0000256" key="2">
    <source>
        <dbReference type="SAM" id="MobiDB-lite"/>
    </source>
</evidence>
<feature type="region of interest" description="Disordered" evidence="2">
    <location>
        <begin position="68"/>
        <end position="125"/>
    </location>
</feature>
<feature type="coiled-coil region" evidence="1">
    <location>
        <begin position="139"/>
        <end position="166"/>
    </location>
</feature>
<evidence type="ECO:0000313" key="3">
    <source>
        <dbReference type="EMBL" id="CAH0727263.1"/>
    </source>
</evidence>
<organism evidence="3 4">
    <name type="scientific">Brenthis ino</name>
    <name type="common">lesser marbled fritillary</name>
    <dbReference type="NCBI Taxonomy" id="405034"/>
    <lineage>
        <taxon>Eukaryota</taxon>
        <taxon>Metazoa</taxon>
        <taxon>Ecdysozoa</taxon>
        <taxon>Arthropoda</taxon>
        <taxon>Hexapoda</taxon>
        <taxon>Insecta</taxon>
        <taxon>Pterygota</taxon>
        <taxon>Neoptera</taxon>
        <taxon>Endopterygota</taxon>
        <taxon>Lepidoptera</taxon>
        <taxon>Glossata</taxon>
        <taxon>Ditrysia</taxon>
        <taxon>Papilionoidea</taxon>
        <taxon>Nymphalidae</taxon>
        <taxon>Heliconiinae</taxon>
        <taxon>Argynnini</taxon>
        <taxon>Brenthis</taxon>
    </lineage>
</organism>
<proteinExistence type="predicted"/>
<feature type="non-terminal residue" evidence="3">
    <location>
        <position position="202"/>
    </location>
</feature>
<dbReference type="Proteomes" id="UP000838878">
    <property type="component" value="Chromosome 6"/>
</dbReference>
<dbReference type="AlphaFoldDB" id="A0A8J9UW91"/>
<evidence type="ECO:0000256" key="1">
    <source>
        <dbReference type="SAM" id="Coils"/>
    </source>
</evidence>
<sequence>MDKNSSDRKNYYDRVMPRVYNRTHSHLKSSSVTRHETPTSLRNGAKTSAANLNSSIFKELPLVLHGYEPDTSSIKPKNIKSGAKPKKTLKSLDPAKSPLTNKKNLPNKVRSESSRNSAPSIVAPDKVSWSDSHVRQCFSSRSRTRLKELKDEIKEFQETQKLMQLRCKLYKKCGVVLDDVGQIAEDKAVQVEELNKSNGDIR</sequence>
<dbReference type="EMBL" id="OV170226">
    <property type="protein sequence ID" value="CAH0727263.1"/>
    <property type="molecule type" value="Genomic_DNA"/>
</dbReference>
<feature type="region of interest" description="Disordered" evidence="2">
    <location>
        <begin position="21"/>
        <end position="45"/>
    </location>
</feature>